<dbReference type="EMBL" id="JAEFCI010011088">
    <property type="protein sequence ID" value="KAG5456831.1"/>
    <property type="molecule type" value="Genomic_DNA"/>
</dbReference>
<protein>
    <recommendedName>
        <fullName evidence="4">Vacuolar-sorting protein SNF7</fullName>
    </recommendedName>
    <alternativeName>
        <fullName evidence="5">Vacuolar protein-sorting-associated protein 32</fullName>
    </alternativeName>
</protein>
<evidence type="ECO:0000256" key="5">
    <source>
        <dbReference type="ARBA" id="ARBA00042586"/>
    </source>
</evidence>
<reference evidence="6 7" key="1">
    <citation type="journal article" name="Sci. Rep.">
        <title>Genome-scale phylogenetic analyses confirm Olpidium as the closest living zoosporic fungus to the non-flagellated, terrestrial fungi.</title>
        <authorList>
            <person name="Chang Y."/>
            <person name="Rochon D."/>
            <person name="Sekimoto S."/>
            <person name="Wang Y."/>
            <person name="Chovatia M."/>
            <person name="Sandor L."/>
            <person name="Salamov A."/>
            <person name="Grigoriev I.V."/>
            <person name="Stajich J.E."/>
            <person name="Spatafora J.W."/>
        </authorList>
    </citation>
    <scope>NUCLEOTIDE SEQUENCE [LARGE SCALE GENOMIC DNA]</scope>
    <source>
        <strain evidence="6">S191</strain>
    </source>
</reference>
<evidence type="ECO:0000313" key="7">
    <source>
        <dbReference type="Proteomes" id="UP000673691"/>
    </source>
</evidence>
<evidence type="ECO:0000256" key="2">
    <source>
        <dbReference type="ARBA" id="ARBA00006190"/>
    </source>
</evidence>
<comment type="similarity">
    <text evidence="2">Belongs to the SNF7 family.</text>
</comment>
<sequence length="135" mass="15489">MNLFFGKAKAKTAPKDAIVKLRETLEMLEKRENFLHTKIENELRIAKANATKNKRAALMALKRKKAYEASIDKISGARITIETQVMAIENANVNLETMNSMDSPRRVRFAAFVINNILARMYHQGIYIKESEFLE</sequence>
<dbReference type="GO" id="GO:0009898">
    <property type="term" value="C:cytoplasmic side of plasma membrane"/>
    <property type="evidence" value="ECO:0007669"/>
    <property type="project" value="TreeGrafter"/>
</dbReference>
<dbReference type="Pfam" id="PF03357">
    <property type="entry name" value="Snf7"/>
    <property type="match status" value="1"/>
</dbReference>
<organism evidence="6 7">
    <name type="scientific">Olpidium bornovanus</name>
    <dbReference type="NCBI Taxonomy" id="278681"/>
    <lineage>
        <taxon>Eukaryota</taxon>
        <taxon>Fungi</taxon>
        <taxon>Fungi incertae sedis</taxon>
        <taxon>Olpidiomycota</taxon>
        <taxon>Olpidiomycotina</taxon>
        <taxon>Olpidiomycetes</taxon>
        <taxon>Olpidiales</taxon>
        <taxon>Olpidiaceae</taxon>
        <taxon>Olpidium</taxon>
    </lineage>
</organism>
<comment type="subcellular location">
    <subcellularLocation>
        <location evidence="1">Endosome</location>
    </subcellularLocation>
</comment>
<dbReference type="AlphaFoldDB" id="A0A8H8DG07"/>
<dbReference type="GO" id="GO:0006900">
    <property type="term" value="P:vesicle budding from membrane"/>
    <property type="evidence" value="ECO:0007669"/>
    <property type="project" value="TreeGrafter"/>
</dbReference>
<accession>A0A8H8DG07</accession>
<dbReference type="OrthoDB" id="5592979at2759"/>
<comment type="caution">
    <text evidence="6">The sequence shown here is derived from an EMBL/GenBank/DDBJ whole genome shotgun (WGS) entry which is preliminary data.</text>
</comment>
<proteinExistence type="inferred from homology"/>
<evidence type="ECO:0000256" key="4">
    <source>
        <dbReference type="ARBA" id="ARBA00040017"/>
    </source>
</evidence>
<dbReference type="GO" id="GO:0000815">
    <property type="term" value="C:ESCRT III complex"/>
    <property type="evidence" value="ECO:0007669"/>
    <property type="project" value="TreeGrafter"/>
</dbReference>
<dbReference type="PANTHER" id="PTHR22761:SF10">
    <property type="entry name" value="GH13992P"/>
    <property type="match status" value="1"/>
</dbReference>
<evidence type="ECO:0000256" key="3">
    <source>
        <dbReference type="ARBA" id="ARBA00022753"/>
    </source>
</evidence>
<dbReference type="Gene3D" id="1.10.287.1060">
    <property type="entry name" value="ESAT-6-like"/>
    <property type="match status" value="1"/>
</dbReference>
<dbReference type="GO" id="GO:0005771">
    <property type="term" value="C:multivesicular body"/>
    <property type="evidence" value="ECO:0007669"/>
    <property type="project" value="TreeGrafter"/>
</dbReference>
<dbReference type="InterPro" id="IPR005024">
    <property type="entry name" value="Snf7_fam"/>
</dbReference>
<dbReference type="GO" id="GO:0032511">
    <property type="term" value="P:late endosome to vacuole transport via multivesicular body sorting pathway"/>
    <property type="evidence" value="ECO:0007669"/>
    <property type="project" value="TreeGrafter"/>
</dbReference>
<keyword evidence="7" id="KW-1185">Reference proteome</keyword>
<gene>
    <name evidence="6" type="ORF">BJ554DRAFT_3313</name>
</gene>
<name>A0A8H8DG07_9FUNG</name>
<dbReference type="PANTHER" id="PTHR22761">
    <property type="entry name" value="CHARGED MULTIVESICULAR BODY PROTEIN"/>
    <property type="match status" value="1"/>
</dbReference>
<evidence type="ECO:0000313" key="6">
    <source>
        <dbReference type="EMBL" id="KAG5456831.1"/>
    </source>
</evidence>
<dbReference type="Proteomes" id="UP000673691">
    <property type="component" value="Unassembled WGS sequence"/>
</dbReference>
<evidence type="ECO:0000256" key="1">
    <source>
        <dbReference type="ARBA" id="ARBA00004177"/>
    </source>
</evidence>
<feature type="non-terminal residue" evidence="6">
    <location>
        <position position="135"/>
    </location>
</feature>
<keyword evidence="3" id="KW-0967">Endosome</keyword>